<evidence type="ECO:0000313" key="2">
    <source>
        <dbReference type="EMBL" id="EHM51038.1"/>
    </source>
</evidence>
<dbReference type="HOGENOM" id="CLU_3290012_0_0_9"/>
<comment type="caution">
    <text evidence="2">The sequence shown here is derived from an EMBL/GenBank/DDBJ whole genome shotgun (WGS) entry which is preliminary data.</text>
</comment>
<reference evidence="2 3" key="1">
    <citation type="submission" date="2011-08" db="EMBL/GenBank/DDBJ databases">
        <authorList>
            <person name="Weinstock G."/>
            <person name="Sodergren E."/>
            <person name="Clifton S."/>
            <person name="Fulton L."/>
            <person name="Fulton B."/>
            <person name="Courtney L."/>
            <person name="Fronick C."/>
            <person name="Harrison M."/>
            <person name="Strong C."/>
            <person name="Farmer C."/>
            <person name="Delahaunty K."/>
            <person name="Markovic C."/>
            <person name="Hall O."/>
            <person name="Minx P."/>
            <person name="Tomlinson C."/>
            <person name="Mitreva M."/>
            <person name="Hou S."/>
            <person name="Chen J."/>
            <person name="Wollam A."/>
            <person name="Pepin K.H."/>
            <person name="Johnson M."/>
            <person name="Bhonagiri V."/>
            <person name="Zhang X."/>
            <person name="Suruliraj S."/>
            <person name="Warren W."/>
            <person name="Chinwalla A."/>
            <person name="Mardis E.R."/>
            <person name="Wilson R.K."/>
        </authorList>
    </citation>
    <scope>NUCLEOTIDE SEQUENCE [LARGE SCALE GENOMIC DNA]</scope>
    <source>
        <strain evidence="2 3">ATCC 29863</strain>
    </source>
</reference>
<keyword evidence="1" id="KW-1133">Transmembrane helix</keyword>
<feature type="transmembrane region" description="Helical" evidence="1">
    <location>
        <begin position="15"/>
        <end position="38"/>
    </location>
</feature>
<accession>G9YQP1</accession>
<dbReference type="EMBL" id="AGCK01000138">
    <property type="protein sequence ID" value="EHM51038.1"/>
    <property type="molecule type" value="Genomic_DNA"/>
</dbReference>
<dbReference type="Proteomes" id="UP000004459">
    <property type="component" value="Unassembled WGS sequence"/>
</dbReference>
<proteinExistence type="predicted"/>
<evidence type="ECO:0000313" key="3">
    <source>
        <dbReference type="Proteomes" id="UP000004459"/>
    </source>
</evidence>
<protein>
    <submittedName>
        <fullName evidence="2">Uncharacterized protein</fullName>
    </submittedName>
</protein>
<dbReference type="AlphaFoldDB" id="G9YQP1"/>
<evidence type="ECO:0000256" key="1">
    <source>
        <dbReference type="SAM" id="Phobius"/>
    </source>
</evidence>
<gene>
    <name evidence="2" type="ORF">HMPREF0372_01834</name>
</gene>
<organism evidence="2 3">
    <name type="scientific">Flavonifractor plautii ATCC 29863</name>
    <dbReference type="NCBI Taxonomy" id="411475"/>
    <lineage>
        <taxon>Bacteria</taxon>
        <taxon>Bacillati</taxon>
        <taxon>Bacillota</taxon>
        <taxon>Clostridia</taxon>
        <taxon>Eubacteriales</taxon>
        <taxon>Oscillospiraceae</taxon>
        <taxon>Flavonifractor</taxon>
    </lineage>
</organism>
<keyword evidence="1" id="KW-0812">Transmembrane</keyword>
<name>G9YQP1_FLAPL</name>
<sequence length="40" mass="4489">MSICYNPLPIESIPFPVLFITIPAGFLEFLQVCAIIVLKH</sequence>
<keyword evidence="1" id="KW-0472">Membrane</keyword>